<protein>
    <recommendedName>
        <fullName evidence="2">DUF223 domain-containing protein</fullName>
    </recommendedName>
</protein>
<dbReference type="EMBL" id="BKCJ010390953">
    <property type="protein sequence ID" value="GFA24049.1"/>
    <property type="molecule type" value="Genomic_DNA"/>
</dbReference>
<organism evidence="1">
    <name type="scientific">Tanacetum cinerariifolium</name>
    <name type="common">Dalmatian daisy</name>
    <name type="synonym">Chrysanthemum cinerariifolium</name>
    <dbReference type="NCBI Taxonomy" id="118510"/>
    <lineage>
        <taxon>Eukaryota</taxon>
        <taxon>Viridiplantae</taxon>
        <taxon>Streptophyta</taxon>
        <taxon>Embryophyta</taxon>
        <taxon>Tracheophyta</taxon>
        <taxon>Spermatophyta</taxon>
        <taxon>Magnoliopsida</taxon>
        <taxon>eudicotyledons</taxon>
        <taxon>Gunneridae</taxon>
        <taxon>Pentapetalae</taxon>
        <taxon>asterids</taxon>
        <taxon>campanulids</taxon>
        <taxon>Asterales</taxon>
        <taxon>Asteraceae</taxon>
        <taxon>Asteroideae</taxon>
        <taxon>Anthemideae</taxon>
        <taxon>Anthemidinae</taxon>
        <taxon>Tanacetum</taxon>
    </lineage>
</organism>
<feature type="non-terminal residue" evidence="1">
    <location>
        <position position="204"/>
    </location>
</feature>
<evidence type="ECO:0000313" key="1">
    <source>
        <dbReference type="EMBL" id="GFA24049.1"/>
    </source>
</evidence>
<evidence type="ECO:0008006" key="2">
    <source>
        <dbReference type="Google" id="ProtNLM"/>
    </source>
</evidence>
<proteinExistence type="predicted"/>
<comment type="caution">
    <text evidence="1">The sequence shown here is derived from an EMBL/GenBank/DDBJ whole genome shotgun (WGS) entry which is preliminary data.</text>
</comment>
<dbReference type="PANTHER" id="PTHR47165">
    <property type="entry name" value="OS03G0429900 PROTEIN"/>
    <property type="match status" value="1"/>
</dbReference>
<dbReference type="InterPro" id="IPR012340">
    <property type="entry name" value="NA-bd_OB-fold"/>
</dbReference>
<gene>
    <name evidence="1" type="ORF">Tci_596021</name>
</gene>
<reference evidence="1" key="1">
    <citation type="journal article" date="2019" name="Sci. Rep.">
        <title>Draft genome of Tanacetum cinerariifolium, the natural source of mosquito coil.</title>
        <authorList>
            <person name="Yamashiro T."/>
            <person name="Shiraishi A."/>
            <person name="Satake H."/>
            <person name="Nakayama K."/>
        </authorList>
    </citation>
    <scope>NUCLEOTIDE SEQUENCE</scope>
</reference>
<accession>A0A699JAC2</accession>
<dbReference type="AlphaFoldDB" id="A0A699JAC2"/>
<dbReference type="PANTHER" id="PTHR47165:SF4">
    <property type="entry name" value="OS03G0429900 PROTEIN"/>
    <property type="match status" value="1"/>
</dbReference>
<sequence length="204" mass="22741">MSINSGDHTGSKTASKAAMLSCSTQSKPLLFLDQLEVDVTGNIVVMVERGNMIHCATKSSVAHNFLRLKEGGIYSVKNFVVLPNKDVFRIFRHDMFMIEFDGETTARKVSADPHDFCIYPFRLIEFDQVEPTNNKGQSLRVTLWGEFGDVLVKKKTKHAGVCAMVLTGMSVKEYNNKLYLSSTSSTVFCDDDDIPCLQELRAGD</sequence>
<dbReference type="Gene3D" id="2.40.50.140">
    <property type="entry name" value="Nucleic acid-binding proteins"/>
    <property type="match status" value="2"/>
</dbReference>
<name>A0A699JAC2_TANCI</name>